<gene>
    <name evidence="1" type="ORF">NCTC12282_06293</name>
</gene>
<sequence length="65" mass="7581">MLSHEAALHYLIQHVKACQTHDGLSYRIARYDLLEELACFTYTGQTHYQLVWVDGDTRLVKIVMN</sequence>
<organism evidence="1 2">
    <name type="scientific">Budvicia aquatica</name>
    <dbReference type="NCBI Taxonomy" id="82979"/>
    <lineage>
        <taxon>Bacteria</taxon>
        <taxon>Pseudomonadati</taxon>
        <taxon>Pseudomonadota</taxon>
        <taxon>Gammaproteobacteria</taxon>
        <taxon>Enterobacterales</taxon>
        <taxon>Budviciaceae</taxon>
        <taxon>Budvicia</taxon>
    </lineage>
</organism>
<evidence type="ECO:0000313" key="1">
    <source>
        <dbReference type="EMBL" id="VFS53082.1"/>
    </source>
</evidence>
<proteinExistence type="predicted"/>
<dbReference type="AlphaFoldDB" id="A0A484ZWZ3"/>
<dbReference type="EMBL" id="CAADJA010000002">
    <property type="protein sequence ID" value="VFS53082.1"/>
    <property type="molecule type" value="Genomic_DNA"/>
</dbReference>
<protein>
    <submittedName>
        <fullName evidence="1">Uncharacterized protein</fullName>
    </submittedName>
</protein>
<evidence type="ECO:0000313" key="2">
    <source>
        <dbReference type="Proteomes" id="UP000373449"/>
    </source>
</evidence>
<reference evidence="1 2" key="1">
    <citation type="submission" date="2019-03" db="EMBL/GenBank/DDBJ databases">
        <authorList>
            <consortium name="Pathogen Informatics"/>
        </authorList>
    </citation>
    <scope>NUCLEOTIDE SEQUENCE [LARGE SCALE GENOMIC DNA]</scope>
    <source>
        <strain evidence="1 2">NCTC12282</strain>
    </source>
</reference>
<name>A0A484ZWZ3_9GAMM</name>
<dbReference type="Proteomes" id="UP000373449">
    <property type="component" value="Unassembled WGS sequence"/>
</dbReference>
<accession>A0A484ZWZ3</accession>